<dbReference type="InterPro" id="IPR036451">
    <property type="entry name" value="CblAdoTrfase-like_sf"/>
</dbReference>
<dbReference type="GO" id="GO:0008817">
    <property type="term" value="F:corrinoid adenosyltransferase activity"/>
    <property type="evidence" value="ECO:0007669"/>
    <property type="project" value="TreeGrafter"/>
</dbReference>
<proteinExistence type="inferred from homology"/>
<dbReference type="Proteomes" id="UP001211065">
    <property type="component" value="Unassembled WGS sequence"/>
</dbReference>
<gene>
    <name evidence="6" type="ORF">HK099_008720</name>
</gene>
<dbReference type="EMBL" id="JADGJW010000993">
    <property type="protein sequence ID" value="KAJ3208470.1"/>
    <property type="molecule type" value="Genomic_DNA"/>
</dbReference>
<evidence type="ECO:0000313" key="6">
    <source>
        <dbReference type="EMBL" id="KAJ3208470.1"/>
    </source>
</evidence>
<dbReference type="Pfam" id="PF01923">
    <property type="entry name" value="Cob_adeno_trans"/>
    <property type="match status" value="1"/>
</dbReference>
<reference evidence="6" key="1">
    <citation type="submission" date="2020-05" db="EMBL/GenBank/DDBJ databases">
        <title>Phylogenomic resolution of chytrid fungi.</title>
        <authorList>
            <person name="Stajich J.E."/>
            <person name="Amses K."/>
            <person name="Simmons R."/>
            <person name="Seto K."/>
            <person name="Myers J."/>
            <person name="Bonds A."/>
            <person name="Quandt C.A."/>
            <person name="Barry K."/>
            <person name="Liu P."/>
            <person name="Grigoriev I."/>
            <person name="Longcore J.E."/>
            <person name="James T.Y."/>
        </authorList>
    </citation>
    <scope>NUCLEOTIDE SEQUENCE</scope>
    <source>
        <strain evidence="6">JEL0476</strain>
    </source>
</reference>
<dbReference type="AlphaFoldDB" id="A0AAD5XVQ0"/>
<organism evidence="6 7">
    <name type="scientific">Clydaea vesicula</name>
    <dbReference type="NCBI Taxonomy" id="447962"/>
    <lineage>
        <taxon>Eukaryota</taxon>
        <taxon>Fungi</taxon>
        <taxon>Fungi incertae sedis</taxon>
        <taxon>Chytridiomycota</taxon>
        <taxon>Chytridiomycota incertae sedis</taxon>
        <taxon>Chytridiomycetes</taxon>
        <taxon>Lobulomycetales</taxon>
        <taxon>Lobulomycetaceae</taxon>
        <taxon>Clydaea</taxon>
    </lineage>
</organism>
<keyword evidence="2 4" id="KW-0547">Nucleotide-binding</keyword>
<comment type="similarity">
    <text evidence="4">Belongs to the Cob(I)alamin adenosyltransferase family.</text>
</comment>
<evidence type="ECO:0000313" key="7">
    <source>
        <dbReference type="Proteomes" id="UP001211065"/>
    </source>
</evidence>
<dbReference type="SUPFAM" id="SSF89028">
    <property type="entry name" value="Cobalamin adenosyltransferase-like"/>
    <property type="match status" value="1"/>
</dbReference>
<evidence type="ECO:0000256" key="4">
    <source>
        <dbReference type="RuleBase" id="RU366026"/>
    </source>
</evidence>
<feature type="domain" description="Cobalamin adenosyltransferase-like" evidence="5">
    <location>
        <begin position="5"/>
        <end position="119"/>
    </location>
</feature>
<evidence type="ECO:0000259" key="5">
    <source>
        <dbReference type="Pfam" id="PF01923"/>
    </source>
</evidence>
<dbReference type="GO" id="GO:0005524">
    <property type="term" value="F:ATP binding"/>
    <property type="evidence" value="ECO:0007669"/>
    <property type="project" value="UniProtKB-UniRule"/>
</dbReference>
<name>A0AAD5XVQ0_9FUNG</name>
<sequence length="120" mass="13366">MNILGTGDKGTSSLFTGERRSKDDAIFEALGTTDELSSHLGLAREFCFESNNGLTEKLEKIQCLLQDIGSNIATPRSTANQNRLAKTQFDNDFELTKELESWIDELDESLPPLKNFILPV</sequence>
<protein>
    <recommendedName>
        <fullName evidence="5">Cobalamin adenosyltransferase-like domain-containing protein</fullName>
    </recommendedName>
</protein>
<dbReference type="InterPro" id="IPR016030">
    <property type="entry name" value="CblAdoTrfase-like"/>
</dbReference>
<evidence type="ECO:0000256" key="1">
    <source>
        <dbReference type="ARBA" id="ARBA00022679"/>
    </source>
</evidence>
<comment type="caution">
    <text evidence="6">The sequence shown here is derived from an EMBL/GenBank/DDBJ whole genome shotgun (WGS) entry which is preliminary data.</text>
</comment>
<accession>A0AAD5XVQ0</accession>
<evidence type="ECO:0000256" key="2">
    <source>
        <dbReference type="ARBA" id="ARBA00022741"/>
    </source>
</evidence>
<dbReference type="PANTHER" id="PTHR12213:SF0">
    <property type="entry name" value="CORRINOID ADENOSYLTRANSFERASE MMAB"/>
    <property type="match status" value="1"/>
</dbReference>
<dbReference type="PANTHER" id="PTHR12213">
    <property type="entry name" value="CORRINOID ADENOSYLTRANSFERASE"/>
    <property type="match status" value="1"/>
</dbReference>
<keyword evidence="3 4" id="KW-0067">ATP-binding</keyword>
<keyword evidence="1 4" id="KW-0808">Transferase</keyword>
<dbReference type="Gene3D" id="1.20.1200.10">
    <property type="entry name" value="Cobalamin adenosyltransferase-like"/>
    <property type="match status" value="1"/>
</dbReference>
<keyword evidence="7" id="KW-1185">Reference proteome</keyword>
<evidence type="ECO:0000256" key="3">
    <source>
        <dbReference type="ARBA" id="ARBA00022840"/>
    </source>
</evidence>
<dbReference type="InterPro" id="IPR029499">
    <property type="entry name" value="PduO-typ"/>
</dbReference>